<keyword evidence="4" id="KW-1185">Reference proteome</keyword>
<accession>A0A1R3XG27</accession>
<evidence type="ECO:0000313" key="4">
    <source>
        <dbReference type="Proteomes" id="UP000187181"/>
    </source>
</evidence>
<dbReference type="RefSeq" id="WP_076668923.1">
    <property type="nucleotide sequence ID" value="NZ_FTPP01000002.1"/>
</dbReference>
<dbReference type="InterPro" id="IPR025665">
    <property type="entry name" value="Beta-barrel_OMP_2"/>
</dbReference>
<dbReference type="AlphaFoldDB" id="A0A1R3XG27"/>
<dbReference type="Pfam" id="PF13568">
    <property type="entry name" value="OMP_b-brl_2"/>
    <property type="match status" value="1"/>
</dbReference>
<evidence type="ECO:0000259" key="2">
    <source>
        <dbReference type="Pfam" id="PF13568"/>
    </source>
</evidence>
<feature type="chain" id="PRO_5012571305" evidence="1">
    <location>
        <begin position="20"/>
        <end position="209"/>
    </location>
</feature>
<evidence type="ECO:0000256" key="1">
    <source>
        <dbReference type="SAM" id="SignalP"/>
    </source>
</evidence>
<dbReference type="Proteomes" id="UP000187181">
    <property type="component" value="Unassembled WGS sequence"/>
</dbReference>
<evidence type="ECO:0000313" key="3">
    <source>
        <dbReference type="EMBL" id="SIT90352.1"/>
    </source>
</evidence>
<protein>
    <submittedName>
        <fullName evidence="3">Outer membrane protein beta-barrel domain-containing protein</fullName>
    </submittedName>
</protein>
<keyword evidence="1" id="KW-0732">Signal</keyword>
<dbReference type="Gene3D" id="2.40.160.20">
    <property type="match status" value="1"/>
</dbReference>
<dbReference type="STRING" id="1317125.SAMN05444128_2271"/>
<dbReference type="EMBL" id="FTPP01000002">
    <property type="protein sequence ID" value="SIT90352.1"/>
    <property type="molecule type" value="Genomic_DNA"/>
</dbReference>
<sequence>MKKPFLFLIALLISASAIAQSEYGPSAGQQNHNLFSGTGPNAGFGIKGGVNFATLRGSDKDVLGNFKGLTTFHAGVYTQFSLGNTFSIQPEAIYSRKGIERNDSTFRFDYLEVPILAVFNVTETISIHLGPQVGILMSAKEEDTEVNIEPLNTFAYGVAAGAEARLSIFRLGARYNLGLEDLRKENNQGQKINQDLKHGVFQVYLGLGF</sequence>
<feature type="signal peptide" evidence="1">
    <location>
        <begin position="1"/>
        <end position="19"/>
    </location>
</feature>
<reference evidence="4" key="1">
    <citation type="submission" date="2017-01" db="EMBL/GenBank/DDBJ databases">
        <authorList>
            <person name="Varghese N."/>
            <person name="Submissions S."/>
        </authorList>
    </citation>
    <scope>NUCLEOTIDE SEQUENCE [LARGE SCALE GENOMIC DNA]</scope>
    <source>
        <strain evidence="4">LP100</strain>
    </source>
</reference>
<dbReference type="OrthoDB" id="947434at2"/>
<feature type="domain" description="Outer membrane protein beta-barrel" evidence="2">
    <location>
        <begin position="41"/>
        <end position="182"/>
    </location>
</feature>
<name>A0A1R3XG27_9BACT</name>
<gene>
    <name evidence="3" type="ORF">SAMN05444128_2271</name>
</gene>
<organism evidence="3 4">
    <name type="scientific">Pontibacter indicus</name>
    <dbReference type="NCBI Taxonomy" id="1317125"/>
    <lineage>
        <taxon>Bacteria</taxon>
        <taxon>Pseudomonadati</taxon>
        <taxon>Bacteroidota</taxon>
        <taxon>Cytophagia</taxon>
        <taxon>Cytophagales</taxon>
        <taxon>Hymenobacteraceae</taxon>
        <taxon>Pontibacter</taxon>
    </lineage>
</organism>
<proteinExistence type="predicted"/>